<organism evidence="1 2">
    <name type="scientific">Faecalibacterium langellae</name>
    <dbReference type="NCBI Taxonomy" id="3435293"/>
    <lineage>
        <taxon>Bacteria</taxon>
        <taxon>Bacillati</taxon>
        <taxon>Bacillota</taxon>
        <taxon>Clostridia</taxon>
        <taxon>Eubacteriales</taxon>
        <taxon>Oscillospiraceae</taxon>
        <taxon>Faecalibacterium</taxon>
    </lineage>
</organism>
<reference evidence="1 2" key="1">
    <citation type="journal article" date="2017" name="Front. Microbiol.">
        <title>New Insights into the Diversity of the Genus Faecalibacterium.</title>
        <authorList>
            <person name="Benevides L."/>
            <person name="Burman S."/>
            <person name="Martin R."/>
            <person name="Robert V."/>
            <person name="Thomas M."/>
            <person name="Miquel S."/>
            <person name="Chain F."/>
            <person name="Sokol H."/>
            <person name="Bermudez-Humaran L.G."/>
            <person name="Morrison M."/>
            <person name="Langella P."/>
            <person name="Azevedo V.A."/>
            <person name="Chatel J.M."/>
            <person name="Soares S."/>
        </authorList>
    </citation>
    <scope>NUCLEOTIDE SEQUENCE [LARGE SCALE GENOMIC DNA]</scope>
    <source>
        <strain evidence="2">CNCM I-4541</strain>
    </source>
</reference>
<comment type="caution">
    <text evidence="1">The sequence shown here is derived from an EMBL/GenBank/DDBJ whole genome shotgun (WGS) entry which is preliminary data.</text>
</comment>
<protein>
    <submittedName>
        <fullName evidence="1">Uncharacterized protein</fullName>
    </submittedName>
</protein>
<dbReference type="Proteomes" id="UP000220959">
    <property type="component" value="Unassembled WGS sequence"/>
</dbReference>
<proteinExistence type="predicted"/>
<keyword evidence="2" id="KW-1185">Reference proteome</keyword>
<name>A0ACC9D2L9_9FIRM</name>
<dbReference type="EMBL" id="NMTR01000001">
    <property type="protein sequence ID" value="PDX62523.1"/>
    <property type="molecule type" value="Genomic_DNA"/>
</dbReference>
<accession>A0ACC9D2L9</accession>
<evidence type="ECO:0000313" key="1">
    <source>
        <dbReference type="EMBL" id="PDX62523.1"/>
    </source>
</evidence>
<evidence type="ECO:0000313" key="2">
    <source>
        <dbReference type="Proteomes" id="UP000220959"/>
    </source>
</evidence>
<sequence>MNAQKYFEQHAEELIASYAGKNVVLFFRGFVPANVRWLAHREDAVLPAGKILNEDGSISIAKIDVAKRKLVQSLMMQEEGVTVGIYEEMLAILQNVQDPKEMFDAEFIVVDNNAFPAYVPSCIPAEDAEALYKAYESEKTEFGSAEVLSHYYAAVRTLDERYYVALFNRHQGENIRCVPFYQKKQSVFTDAPATLSHEISPLVLADQFFCGEVEGPLVLPVEREQNAKNNTYDVLSFVAAQCGATFALNCAEHKEQVEPETINRYRAILKQYWGANADFRMLDFYKDPAAGTETMQISQGEIISTLVKQCELALDGYQDYSNVFLTAPTGAGKSAFYQVSGIYLAQVHQAVTLVITPLIALMQDQVSQLEARGVHCATFLNSNVSHEEREERLNAIHKGEKSILYIAPEMLLTTSLETLLGGRRLGLFVVDEAHTVTSWGRDFRADYWFMGDYLERQRKNGLHFPVLCLTATAVFGGRDDVVQDTISTLGLNQPILYLGRVRRDNIDFDIHSLDKQTDESRDEFKVNHVAQKIAEYVAEGKKTLVYCPFRSTVDSIYQAVPFSVKDKVRRYHAGMERGEKNAAQDAFKNNKAIVMICTKAFGMGVDVPDIVQVYHYAPTGNLADYVQEIGRCARDKNLRGTAVEEYLPGDLSQLKRLHGMGELRQFQLREMLHKLYWMYSQKKHRNLLVSPDAFSYLFDSGEVENRVKTGLLLLAKDLEEAYGFPVLVVRPKAMFTTCYANVPEEIEEEFLAKYGDFVKNLYDNTVTVNRSFSPLASDVVVRNSGSIYEIRMGDLWEKYFSDMTFGMFKAKFFKGELFAQDGTNRISVRVKTQIHYGQDFDTTRAKLRQYMEAVAQVFDGYRKEHKMFTAEEFRQKAQEALGAEVLNADFAKALLELFVMDVQADPTRREGDRMKFIQATQRGGNRIGLLYRVTNGNYFSMANWMDQKLVNCAPNREETEYMGYIPATIGGKQNPVMRLLAVLEIFGLASYEVRGGQNLEIFVRVNDPQKIRSLSEDRRYKNLQLQEIHRRHVAAENMMTAFLTSDLTTKQRWDLIEDYFLGHDEVVAQVLGLNEEN</sequence>
<gene>
    <name evidence="1" type="ORF">CGS49_00485</name>
</gene>